<dbReference type="STRING" id="1173701.A0A066X1E0"/>
<evidence type="ECO:0000256" key="2">
    <source>
        <dbReference type="SAM" id="SignalP"/>
    </source>
</evidence>
<reference evidence="4" key="1">
    <citation type="journal article" date="2014" name="Genome Announc.">
        <title>Draft genome sequence of Colletotrichum sublineola, a destructive pathogen of cultivated sorghum.</title>
        <authorList>
            <person name="Baroncelli R."/>
            <person name="Sanz-Martin J.M."/>
            <person name="Rech G.E."/>
            <person name="Sukno S.A."/>
            <person name="Thon M.R."/>
        </authorList>
    </citation>
    <scope>NUCLEOTIDE SEQUENCE [LARGE SCALE GENOMIC DNA]</scope>
    <source>
        <strain evidence="4">TX430BB</strain>
    </source>
</reference>
<proteinExistence type="predicted"/>
<comment type="caution">
    <text evidence="3">The sequence shown here is derived from an EMBL/GenBank/DDBJ whole genome shotgun (WGS) entry which is preliminary data.</text>
</comment>
<dbReference type="Proteomes" id="UP000027238">
    <property type="component" value="Unassembled WGS sequence"/>
</dbReference>
<dbReference type="OrthoDB" id="4849542at2759"/>
<feature type="region of interest" description="Disordered" evidence="1">
    <location>
        <begin position="110"/>
        <end position="140"/>
    </location>
</feature>
<organism evidence="3 4">
    <name type="scientific">Colletotrichum sublineola</name>
    <name type="common">Sorghum anthracnose fungus</name>
    <dbReference type="NCBI Taxonomy" id="1173701"/>
    <lineage>
        <taxon>Eukaryota</taxon>
        <taxon>Fungi</taxon>
        <taxon>Dikarya</taxon>
        <taxon>Ascomycota</taxon>
        <taxon>Pezizomycotina</taxon>
        <taxon>Sordariomycetes</taxon>
        <taxon>Hypocreomycetidae</taxon>
        <taxon>Glomerellales</taxon>
        <taxon>Glomerellaceae</taxon>
        <taxon>Colletotrichum</taxon>
        <taxon>Colletotrichum graminicola species complex</taxon>
    </lineage>
</organism>
<evidence type="ECO:0000313" key="4">
    <source>
        <dbReference type="Proteomes" id="UP000027238"/>
    </source>
</evidence>
<dbReference type="AlphaFoldDB" id="A0A066X1E0"/>
<gene>
    <name evidence="3" type="ORF">CSUB01_04531</name>
</gene>
<feature type="chain" id="PRO_5001629644" evidence="2">
    <location>
        <begin position="24"/>
        <end position="140"/>
    </location>
</feature>
<sequence>MGFFLRVACLAALLFDSSRHVTAQFSQDYQVISVPSTSGNGDTLEYFHQATPGAPLHQVIDLAPQSVFLVYNRYYMKDICYNAINFLRSPRGINLHPDSQLPSGQLGYDFNTGKDSTTHSTQRRDQSCPGTWKNNHMCPE</sequence>
<evidence type="ECO:0000313" key="3">
    <source>
        <dbReference type="EMBL" id="KDN59815.1"/>
    </source>
</evidence>
<keyword evidence="2" id="KW-0732">Signal</keyword>
<evidence type="ECO:0000256" key="1">
    <source>
        <dbReference type="SAM" id="MobiDB-lite"/>
    </source>
</evidence>
<name>A0A066X1E0_COLSU</name>
<protein>
    <submittedName>
        <fullName evidence="3">Uncharacterized protein</fullName>
    </submittedName>
</protein>
<dbReference type="HOGENOM" id="CLU_1835049_0_0_1"/>
<keyword evidence="4" id="KW-1185">Reference proteome</keyword>
<accession>A0A066X1E0</accession>
<feature type="signal peptide" evidence="2">
    <location>
        <begin position="1"/>
        <end position="23"/>
    </location>
</feature>
<dbReference type="EMBL" id="JMSE01001591">
    <property type="protein sequence ID" value="KDN59815.1"/>
    <property type="molecule type" value="Genomic_DNA"/>
</dbReference>